<dbReference type="EMBL" id="LR796163">
    <property type="protein sequence ID" value="CAB4122863.1"/>
    <property type="molecule type" value="Genomic_DNA"/>
</dbReference>
<proteinExistence type="predicted"/>
<sequence>MNENQRFGFWTVVDGIVTPKSDGYRLLCRCDCGITKMVMKKPLLGGTTKSCGCRGIYPGAVVSGHVVLERNGRELTLRCMHGQIFKSRYDRGGIRMQTCPCDRNFAKHAKHGESVHATRSVEYNAWRLMRQRCNDPKNKHYKHYGGRGIKICDRWNSYEAFIEDMERRPSKKHSLDRIDVNGNYELNNCRWATVVTQARNRRDAIYLTFHGETLHLKEWANRLNLTASCLYQRAAKTKDVSIILKEAQR</sequence>
<evidence type="ECO:0000313" key="1">
    <source>
        <dbReference type="EMBL" id="CAB4122863.1"/>
    </source>
</evidence>
<accession>A0A6J5KNR4</accession>
<reference evidence="1" key="1">
    <citation type="submission" date="2020-04" db="EMBL/GenBank/DDBJ databases">
        <authorList>
            <person name="Chiriac C."/>
            <person name="Salcher M."/>
            <person name="Ghai R."/>
            <person name="Kavagutti S V."/>
        </authorList>
    </citation>
    <scope>NUCLEOTIDE SEQUENCE</scope>
</reference>
<organism evidence="1">
    <name type="scientific">uncultured Caudovirales phage</name>
    <dbReference type="NCBI Taxonomy" id="2100421"/>
    <lineage>
        <taxon>Viruses</taxon>
        <taxon>Duplodnaviria</taxon>
        <taxon>Heunggongvirae</taxon>
        <taxon>Uroviricota</taxon>
        <taxon>Caudoviricetes</taxon>
        <taxon>Peduoviridae</taxon>
        <taxon>Maltschvirus</taxon>
        <taxon>Maltschvirus maltsch</taxon>
    </lineage>
</organism>
<gene>
    <name evidence="1" type="ORF">UFOVP37_72</name>
</gene>
<protein>
    <submittedName>
        <fullName evidence="1">Uncharacterized protein</fullName>
    </submittedName>
</protein>
<name>A0A6J5KNR4_9CAUD</name>